<evidence type="ECO:0000256" key="2">
    <source>
        <dbReference type="ARBA" id="ARBA00010899"/>
    </source>
</evidence>
<evidence type="ECO:0000256" key="3">
    <source>
        <dbReference type="ARBA" id="ARBA00022490"/>
    </source>
</evidence>
<dbReference type="GO" id="GO:0003777">
    <property type="term" value="F:microtubule motor activity"/>
    <property type="evidence" value="ECO:0007669"/>
    <property type="project" value="InterPro"/>
</dbReference>
<dbReference type="Gene3D" id="3.40.850.10">
    <property type="entry name" value="Kinesin motor domain"/>
    <property type="match status" value="1"/>
</dbReference>
<dbReference type="STRING" id="6573.A0A210QP75"/>
<dbReference type="PANTHER" id="PTHR47972">
    <property type="entry name" value="KINESIN-LIKE PROTEIN KLP-3"/>
    <property type="match status" value="1"/>
</dbReference>
<dbReference type="InterPro" id="IPR001752">
    <property type="entry name" value="Kinesin_motor_dom"/>
</dbReference>
<evidence type="ECO:0000259" key="14">
    <source>
        <dbReference type="PROSITE" id="PS50067"/>
    </source>
</evidence>
<evidence type="ECO:0000256" key="13">
    <source>
        <dbReference type="SAM" id="MobiDB-lite"/>
    </source>
</evidence>
<keyword evidence="7 12" id="KW-0175">Coiled coil</keyword>
<feature type="compositionally biased region" description="Low complexity" evidence="13">
    <location>
        <begin position="106"/>
        <end position="117"/>
    </location>
</feature>
<reference evidence="15 16" key="1">
    <citation type="journal article" date="2017" name="Nat. Ecol. Evol.">
        <title>Scallop genome provides insights into evolution of bilaterian karyotype and development.</title>
        <authorList>
            <person name="Wang S."/>
            <person name="Zhang J."/>
            <person name="Jiao W."/>
            <person name="Li J."/>
            <person name="Xun X."/>
            <person name="Sun Y."/>
            <person name="Guo X."/>
            <person name="Huan P."/>
            <person name="Dong B."/>
            <person name="Zhang L."/>
            <person name="Hu X."/>
            <person name="Sun X."/>
            <person name="Wang J."/>
            <person name="Zhao C."/>
            <person name="Wang Y."/>
            <person name="Wang D."/>
            <person name="Huang X."/>
            <person name="Wang R."/>
            <person name="Lv J."/>
            <person name="Li Y."/>
            <person name="Zhang Z."/>
            <person name="Liu B."/>
            <person name="Lu W."/>
            <person name="Hui Y."/>
            <person name="Liang J."/>
            <person name="Zhou Z."/>
            <person name="Hou R."/>
            <person name="Li X."/>
            <person name="Liu Y."/>
            <person name="Li H."/>
            <person name="Ning X."/>
            <person name="Lin Y."/>
            <person name="Zhao L."/>
            <person name="Xing Q."/>
            <person name="Dou J."/>
            <person name="Li Y."/>
            <person name="Mao J."/>
            <person name="Guo H."/>
            <person name="Dou H."/>
            <person name="Li T."/>
            <person name="Mu C."/>
            <person name="Jiang W."/>
            <person name="Fu Q."/>
            <person name="Fu X."/>
            <person name="Miao Y."/>
            <person name="Liu J."/>
            <person name="Yu Q."/>
            <person name="Li R."/>
            <person name="Liao H."/>
            <person name="Li X."/>
            <person name="Kong Y."/>
            <person name="Jiang Z."/>
            <person name="Chourrout D."/>
            <person name="Li R."/>
            <person name="Bao Z."/>
        </authorList>
    </citation>
    <scope>NUCLEOTIDE SEQUENCE [LARGE SCALE GENOMIC DNA]</scope>
    <source>
        <strain evidence="15 16">PY_sf001</strain>
    </source>
</reference>
<dbReference type="EMBL" id="NEDP02002573">
    <property type="protein sequence ID" value="OWF50540.1"/>
    <property type="molecule type" value="Genomic_DNA"/>
</dbReference>
<dbReference type="Pfam" id="PF00225">
    <property type="entry name" value="Kinesin"/>
    <property type="match status" value="1"/>
</dbReference>
<dbReference type="InterPro" id="IPR027417">
    <property type="entry name" value="P-loop_NTPase"/>
</dbReference>
<keyword evidence="4 11" id="KW-0493">Microtubule</keyword>
<dbReference type="PROSITE" id="PS00411">
    <property type="entry name" value="KINESIN_MOTOR_1"/>
    <property type="match status" value="1"/>
</dbReference>
<dbReference type="FunFam" id="3.40.850.10:FF:000065">
    <property type="entry name" value="Kinesin-like protein"/>
    <property type="match status" value="1"/>
</dbReference>
<evidence type="ECO:0000256" key="6">
    <source>
        <dbReference type="ARBA" id="ARBA00022840"/>
    </source>
</evidence>
<organism evidence="15 16">
    <name type="scientific">Mizuhopecten yessoensis</name>
    <name type="common">Japanese scallop</name>
    <name type="synonym">Patinopecten yessoensis</name>
    <dbReference type="NCBI Taxonomy" id="6573"/>
    <lineage>
        <taxon>Eukaryota</taxon>
        <taxon>Metazoa</taxon>
        <taxon>Spiralia</taxon>
        <taxon>Lophotrochozoa</taxon>
        <taxon>Mollusca</taxon>
        <taxon>Bivalvia</taxon>
        <taxon>Autobranchia</taxon>
        <taxon>Pteriomorphia</taxon>
        <taxon>Pectinida</taxon>
        <taxon>Pectinoidea</taxon>
        <taxon>Pectinidae</taxon>
        <taxon>Mizuhopecten</taxon>
    </lineage>
</organism>
<sequence length="742" mass="81495">MSQLKRPLATLNGTGSRLPRLPVPKSSSLRMPVPLKRTRSPDELPSEKRICLENRSSTGSNSSSCSVSSVSSQKSGSNLRSQTSGSSLRSQTSGSNLRANKYVLNKPKAVPVKPQPATRAAPSRTGLTRSNSVVVKSAIKPVVTRTTMVSRGGPPASTRNRTTGSSGQQAQKAPESSVGGGGGKKRQAWDLKGRLQDMELILREQKSSSSDLMMQLQSNNNRIFSLENQNSHLSGTVAQKEQVATAASEEISFLKKQIREEEEKFDGIRRKLQGEISDLTFLKETLDRQKQQLDGEVTAANAEINGLKTTVAQMTSAQAGMSAELEATKVSLEAAMREGRQKDEEIRRLKGVVRSQEETIEDFNAKFREHETARRKLHNTIQELKGNIRVFCRVRPLLGDECLGNNGDVQHMNFPDVDQKVLELEKIGDMAMNESCLAASRRGNKFEFSFDRVFQPSSSQAEVFEEISQLIQSALDGYNVCIFAYGQTGSGKTYTMEGGSVNDPESQGMIPRAVVQIFESIKEMEAKGWKYNMEASFLEIYNETIRDLLGNGKDELKHEIKLTGMGSNDVIVTNLTLVTVETDTQITSLLKKASHNRAVAETKCNEHSSRSHSVLRLKLTGENSLSGEACVGTLNLVDLAGSERLKESGSEGQRLKETLSINKSLSTLGNVIMALGNKDNHIPYRNSKLTYLLQNSLGGNSKTLMFVNASPKEECFQETLNSLRFATKVNQCNIGTAQKKSK</sequence>
<evidence type="ECO:0000256" key="5">
    <source>
        <dbReference type="ARBA" id="ARBA00022741"/>
    </source>
</evidence>
<feature type="domain" description="Kinesin motor" evidence="14">
    <location>
        <begin position="387"/>
        <end position="732"/>
    </location>
</feature>
<evidence type="ECO:0000256" key="11">
    <source>
        <dbReference type="RuleBase" id="RU000394"/>
    </source>
</evidence>
<dbReference type="OrthoDB" id="3176171at2759"/>
<evidence type="ECO:0000256" key="12">
    <source>
        <dbReference type="SAM" id="Coils"/>
    </source>
</evidence>
<dbReference type="SMART" id="SM00129">
    <property type="entry name" value="KISc"/>
    <property type="match status" value="1"/>
</dbReference>
<evidence type="ECO:0000256" key="10">
    <source>
        <dbReference type="PROSITE-ProRule" id="PRU00283"/>
    </source>
</evidence>
<proteinExistence type="inferred from homology"/>
<evidence type="ECO:0000313" key="16">
    <source>
        <dbReference type="Proteomes" id="UP000242188"/>
    </source>
</evidence>
<feature type="compositionally biased region" description="Polar residues" evidence="13">
    <location>
        <begin position="157"/>
        <end position="171"/>
    </location>
</feature>
<evidence type="ECO:0000256" key="1">
    <source>
        <dbReference type="ARBA" id="ARBA00004245"/>
    </source>
</evidence>
<dbReference type="Proteomes" id="UP000242188">
    <property type="component" value="Unassembled WGS sequence"/>
</dbReference>
<evidence type="ECO:0000313" key="15">
    <source>
        <dbReference type="EMBL" id="OWF50540.1"/>
    </source>
</evidence>
<dbReference type="GO" id="GO:0007018">
    <property type="term" value="P:microtubule-based movement"/>
    <property type="evidence" value="ECO:0007669"/>
    <property type="project" value="InterPro"/>
</dbReference>
<keyword evidence="5 10" id="KW-0547">Nucleotide-binding</keyword>
<accession>A0A210QP75</accession>
<feature type="coiled-coil region" evidence="12">
    <location>
        <begin position="237"/>
        <end position="303"/>
    </location>
</feature>
<dbReference type="InterPro" id="IPR036961">
    <property type="entry name" value="Kinesin_motor_dom_sf"/>
</dbReference>
<dbReference type="GO" id="GO:0090307">
    <property type="term" value="P:mitotic spindle assembly"/>
    <property type="evidence" value="ECO:0007669"/>
    <property type="project" value="UniProtKB-ARBA"/>
</dbReference>
<keyword evidence="9" id="KW-0206">Cytoskeleton</keyword>
<keyword evidence="3" id="KW-0963">Cytoplasm</keyword>
<dbReference type="PROSITE" id="PS50067">
    <property type="entry name" value="KINESIN_MOTOR_2"/>
    <property type="match status" value="1"/>
</dbReference>
<feature type="compositionally biased region" description="Low complexity" evidence="13">
    <location>
        <begin position="56"/>
        <end position="95"/>
    </location>
</feature>
<evidence type="ECO:0000256" key="4">
    <source>
        <dbReference type="ARBA" id="ARBA00022701"/>
    </source>
</evidence>
<dbReference type="AlphaFoldDB" id="A0A210QP75"/>
<dbReference type="GO" id="GO:0005524">
    <property type="term" value="F:ATP binding"/>
    <property type="evidence" value="ECO:0007669"/>
    <property type="project" value="UniProtKB-UniRule"/>
</dbReference>
<evidence type="ECO:0000256" key="9">
    <source>
        <dbReference type="ARBA" id="ARBA00023212"/>
    </source>
</evidence>
<evidence type="ECO:0000256" key="7">
    <source>
        <dbReference type="ARBA" id="ARBA00023054"/>
    </source>
</evidence>
<keyword evidence="16" id="KW-1185">Reference proteome</keyword>
<comment type="subcellular location">
    <subcellularLocation>
        <location evidence="1">Cytoplasm</location>
        <location evidence="1">Cytoskeleton</location>
    </subcellularLocation>
</comment>
<feature type="compositionally biased region" description="Basic and acidic residues" evidence="13">
    <location>
        <begin position="39"/>
        <end position="52"/>
    </location>
</feature>
<feature type="region of interest" description="Disordered" evidence="13">
    <location>
        <begin position="1"/>
        <end position="131"/>
    </location>
</feature>
<dbReference type="GO" id="GO:0005874">
    <property type="term" value="C:microtubule"/>
    <property type="evidence" value="ECO:0007669"/>
    <property type="project" value="UniProtKB-KW"/>
</dbReference>
<dbReference type="InterPro" id="IPR019821">
    <property type="entry name" value="Kinesin_motor_CS"/>
</dbReference>
<name>A0A210QP75_MIZYE</name>
<gene>
    <name evidence="15" type="ORF">KP79_PYT18255</name>
</gene>
<keyword evidence="6 10" id="KW-0067">ATP-binding</keyword>
<evidence type="ECO:0000256" key="8">
    <source>
        <dbReference type="ARBA" id="ARBA00023175"/>
    </source>
</evidence>
<dbReference type="CDD" id="cd01366">
    <property type="entry name" value="KISc_C_terminal"/>
    <property type="match status" value="1"/>
</dbReference>
<comment type="caution">
    <text evidence="15">The sequence shown here is derived from an EMBL/GenBank/DDBJ whole genome shotgun (WGS) entry which is preliminary data.</text>
</comment>
<dbReference type="InterPro" id="IPR027640">
    <property type="entry name" value="Kinesin-like_fam"/>
</dbReference>
<protein>
    <recommendedName>
        <fullName evidence="11">Kinesin-like protein</fullName>
    </recommendedName>
</protein>
<dbReference type="GO" id="GO:0008017">
    <property type="term" value="F:microtubule binding"/>
    <property type="evidence" value="ECO:0007669"/>
    <property type="project" value="InterPro"/>
</dbReference>
<comment type="similarity">
    <text evidence="2">Belongs to the TRAFAC class myosin-kinesin ATPase superfamily. Kinesin family. KIN-14 subfamily.</text>
</comment>
<dbReference type="PANTHER" id="PTHR47972:SF45">
    <property type="entry name" value="PROTEIN CLARET SEGREGATIONAL"/>
    <property type="match status" value="1"/>
</dbReference>
<dbReference type="Gene3D" id="1.10.287.1490">
    <property type="match status" value="1"/>
</dbReference>
<feature type="coiled-coil region" evidence="12">
    <location>
        <begin position="346"/>
        <end position="387"/>
    </location>
</feature>
<feature type="region of interest" description="Disordered" evidence="13">
    <location>
        <begin position="144"/>
        <end position="187"/>
    </location>
</feature>
<dbReference type="PRINTS" id="PR00380">
    <property type="entry name" value="KINESINHEAVY"/>
</dbReference>
<feature type="binding site" evidence="10">
    <location>
        <begin position="486"/>
        <end position="493"/>
    </location>
    <ligand>
        <name>ATP</name>
        <dbReference type="ChEBI" id="CHEBI:30616"/>
    </ligand>
</feature>
<dbReference type="SUPFAM" id="SSF52540">
    <property type="entry name" value="P-loop containing nucleoside triphosphate hydrolases"/>
    <property type="match status" value="1"/>
</dbReference>
<keyword evidence="8 10" id="KW-0505">Motor protein</keyword>